<evidence type="ECO:0000313" key="1">
    <source>
        <dbReference type="EMBL" id="MDV0446293.1"/>
    </source>
</evidence>
<gene>
    <name evidence="1" type="ORF">MsAg5_01230</name>
</gene>
<sequence>MGHRFSKSKNVHIEVANIYKKSEDEEFHKIGDALHFLKLMRNESDYEEPLNFKLPIFEQTNNAIKEAEHIIEELNQKNKSK</sequence>
<accession>A0AAE4MIQ0</accession>
<dbReference type="AlphaFoldDB" id="A0AAE4MIQ0"/>
<reference evidence="1" key="1">
    <citation type="submission" date="2023-06" db="EMBL/GenBank/DDBJ databases">
        <title>Genome sequence of Methanosarcinaceae archaeon Ag5.</title>
        <authorList>
            <person name="Protasov E."/>
            <person name="Platt K."/>
            <person name="Poehlein A."/>
            <person name="Daniel R."/>
            <person name="Brune A."/>
        </authorList>
    </citation>
    <scope>NUCLEOTIDE SEQUENCE</scope>
    <source>
        <strain evidence="1">Ag5</strain>
    </source>
</reference>
<proteinExistence type="predicted"/>
<name>A0AAE4MIQ0_9EURY</name>
<comment type="caution">
    <text evidence="1">The sequence shown here is derived from an EMBL/GenBank/DDBJ whole genome shotgun (WGS) entry which is preliminary data.</text>
</comment>
<dbReference type="EMBL" id="JAWDKD010000003">
    <property type="protein sequence ID" value="MDV0446293.1"/>
    <property type="molecule type" value="Genomic_DNA"/>
</dbReference>
<evidence type="ECO:0000313" key="2">
    <source>
        <dbReference type="Proteomes" id="UP001271789"/>
    </source>
</evidence>
<organism evidence="1 2">
    <name type="scientific">Methanolapillus africanus</name>
    <dbReference type="NCBI Taxonomy" id="3028297"/>
    <lineage>
        <taxon>Archaea</taxon>
        <taxon>Methanobacteriati</taxon>
        <taxon>Methanobacteriota</taxon>
        <taxon>Stenosarchaea group</taxon>
        <taxon>Methanomicrobia</taxon>
        <taxon>Methanosarcinales</taxon>
        <taxon>Methanosarcinaceae</taxon>
        <taxon>Methanolapillus</taxon>
    </lineage>
</organism>
<keyword evidence="2" id="KW-1185">Reference proteome</keyword>
<dbReference type="Proteomes" id="UP001271789">
    <property type="component" value="Unassembled WGS sequence"/>
</dbReference>
<evidence type="ECO:0008006" key="3">
    <source>
        <dbReference type="Google" id="ProtNLM"/>
    </source>
</evidence>
<protein>
    <recommendedName>
        <fullName evidence="3">HEPN domain-containing protein</fullName>
    </recommendedName>
</protein>